<evidence type="ECO:0000313" key="2">
    <source>
        <dbReference type="EMBL" id="PQA89130.1"/>
    </source>
</evidence>
<comment type="caution">
    <text evidence="2">The sequence shown here is derived from an EMBL/GenBank/DDBJ whole genome shotgun (WGS) entry which is preliminary data.</text>
</comment>
<name>A0A2S7K9E8_9PROT</name>
<dbReference type="GO" id="GO:0016787">
    <property type="term" value="F:hydrolase activity"/>
    <property type="evidence" value="ECO:0007669"/>
    <property type="project" value="UniProtKB-KW"/>
</dbReference>
<dbReference type="Proteomes" id="UP000239504">
    <property type="component" value="Unassembled WGS sequence"/>
</dbReference>
<reference evidence="2 3" key="1">
    <citation type="submission" date="2017-12" db="EMBL/GenBank/DDBJ databases">
        <authorList>
            <person name="Hurst M.R.H."/>
        </authorList>
    </citation>
    <scope>NUCLEOTIDE SEQUENCE [LARGE SCALE GENOMIC DNA]</scope>
    <source>
        <strain evidence="2 3">SY-3-19</strain>
    </source>
</reference>
<keyword evidence="2" id="KW-0378">Hydrolase</keyword>
<organism evidence="2 3">
    <name type="scientific">Hyphococcus luteus</name>
    <dbReference type="NCBI Taxonomy" id="2058213"/>
    <lineage>
        <taxon>Bacteria</taxon>
        <taxon>Pseudomonadati</taxon>
        <taxon>Pseudomonadota</taxon>
        <taxon>Alphaproteobacteria</taxon>
        <taxon>Parvularculales</taxon>
        <taxon>Parvularculaceae</taxon>
        <taxon>Hyphococcus</taxon>
    </lineage>
</organism>
<proteinExistence type="predicted"/>
<protein>
    <submittedName>
        <fullName evidence="2">Hydrolase</fullName>
    </submittedName>
</protein>
<dbReference type="OrthoDB" id="9794481at2"/>
<dbReference type="SMART" id="SM00471">
    <property type="entry name" value="HDc"/>
    <property type="match status" value="1"/>
</dbReference>
<feature type="domain" description="HD/PDEase" evidence="1">
    <location>
        <begin position="58"/>
        <end position="160"/>
    </location>
</feature>
<sequence length="208" mass="23337">MARKAASANDAPPRAWQRMLSGRRLDLLDPSPVDVEIEDIAHGLARVARWNGQTKGPIPFNVAQHSLIVENFCNELKPGWPVKWRLAALLHDAPEFVIGDMISPFKAQLGGPYKDIESRLMQAIHLRFELPAHLPETIEKLIKRADRASAYFEAVQIAGFERNEAEKFFGSPRGVTPLTLKAMTTLEAQEAYLKRFAELYQKHAGRAA</sequence>
<dbReference type="Gene3D" id="1.10.3210.10">
    <property type="entry name" value="Hypothetical protein af1432"/>
    <property type="match status" value="1"/>
</dbReference>
<dbReference type="Pfam" id="PF12917">
    <property type="entry name" value="YfbR-like"/>
    <property type="match status" value="1"/>
</dbReference>
<evidence type="ECO:0000313" key="3">
    <source>
        <dbReference type="Proteomes" id="UP000239504"/>
    </source>
</evidence>
<dbReference type="InterPro" id="IPR003607">
    <property type="entry name" value="HD/PDEase_dom"/>
</dbReference>
<accession>A0A2S7K9E8</accession>
<dbReference type="SUPFAM" id="SSF109604">
    <property type="entry name" value="HD-domain/PDEase-like"/>
    <property type="match status" value="1"/>
</dbReference>
<gene>
    <name evidence="2" type="ORF">CW354_04070</name>
</gene>
<dbReference type="AlphaFoldDB" id="A0A2S7K9E8"/>
<keyword evidence="3" id="KW-1185">Reference proteome</keyword>
<dbReference type="RefSeq" id="WP_104828768.1">
    <property type="nucleotide sequence ID" value="NZ_PJCH01000003.1"/>
</dbReference>
<evidence type="ECO:0000259" key="1">
    <source>
        <dbReference type="SMART" id="SM00471"/>
    </source>
</evidence>
<dbReference type="EMBL" id="PJCH01000003">
    <property type="protein sequence ID" value="PQA89130.1"/>
    <property type="molecule type" value="Genomic_DNA"/>
</dbReference>